<protein>
    <submittedName>
        <fullName evidence="3">Uncharacterized protein</fullName>
    </submittedName>
</protein>
<dbReference type="Proteomes" id="UP000494106">
    <property type="component" value="Unassembled WGS sequence"/>
</dbReference>
<dbReference type="EMBL" id="CADEBC010000562">
    <property type="protein sequence ID" value="CAB3254281.1"/>
    <property type="molecule type" value="Genomic_DNA"/>
</dbReference>
<feature type="chain" id="PRO_5036434387" evidence="1">
    <location>
        <begin position="18"/>
        <end position="250"/>
    </location>
</feature>
<accession>A0A8S1B4C3</accession>
<keyword evidence="4" id="KW-1185">Reference proteome</keyword>
<reference evidence="4 5" key="1">
    <citation type="submission" date="2020-04" db="EMBL/GenBank/DDBJ databases">
        <authorList>
            <person name="Wallbank WR R."/>
            <person name="Pardo Diaz C."/>
            <person name="Kozak K."/>
            <person name="Martin S."/>
            <person name="Jiggins C."/>
            <person name="Moest M."/>
            <person name="Warren A I."/>
            <person name="Byers J.R.P. K."/>
            <person name="Montejo-Kovacevich G."/>
            <person name="Yen C E."/>
        </authorList>
    </citation>
    <scope>NUCLEOTIDE SEQUENCE [LARGE SCALE GENOMIC DNA]</scope>
</reference>
<evidence type="ECO:0000313" key="5">
    <source>
        <dbReference type="Proteomes" id="UP000494256"/>
    </source>
</evidence>
<gene>
    <name evidence="2" type="ORF">APLA_LOCUS14488</name>
    <name evidence="3" type="ORF">APLA_LOCUS14704</name>
</gene>
<keyword evidence="1" id="KW-0732">Signal</keyword>
<evidence type="ECO:0000313" key="3">
    <source>
        <dbReference type="EMBL" id="CAB3254392.1"/>
    </source>
</evidence>
<comment type="caution">
    <text evidence="3">The sequence shown here is derived from an EMBL/GenBank/DDBJ whole genome shotgun (WGS) entry which is preliminary data.</text>
</comment>
<dbReference type="Proteomes" id="UP000494256">
    <property type="component" value="Unassembled WGS sequence"/>
</dbReference>
<organism evidence="3 5">
    <name type="scientific">Arctia plantaginis</name>
    <name type="common">Wood tiger moth</name>
    <name type="synonym">Phalaena plantaginis</name>
    <dbReference type="NCBI Taxonomy" id="874455"/>
    <lineage>
        <taxon>Eukaryota</taxon>
        <taxon>Metazoa</taxon>
        <taxon>Ecdysozoa</taxon>
        <taxon>Arthropoda</taxon>
        <taxon>Hexapoda</taxon>
        <taxon>Insecta</taxon>
        <taxon>Pterygota</taxon>
        <taxon>Neoptera</taxon>
        <taxon>Endopterygota</taxon>
        <taxon>Lepidoptera</taxon>
        <taxon>Glossata</taxon>
        <taxon>Ditrysia</taxon>
        <taxon>Noctuoidea</taxon>
        <taxon>Erebidae</taxon>
        <taxon>Arctiinae</taxon>
        <taxon>Arctia</taxon>
    </lineage>
</organism>
<feature type="signal peptide" evidence="1">
    <location>
        <begin position="1"/>
        <end position="17"/>
    </location>
</feature>
<evidence type="ECO:0000313" key="4">
    <source>
        <dbReference type="Proteomes" id="UP000494106"/>
    </source>
</evidence>
<sequence length="250" mass="29572">MYVLFVVFLINIGFSSAKEFVDKLDRYIIACHTTDFECFKRQYKALRDNVLLGNDKLGIPLYKHYVFEYGKSTCVKLSGLEESELTSISMEHYPNRYTMTLELPLRIQQVKNSITKQCARPDRDFEKIKQSKGAMMRFSGNATVEISFPFKLRKKKREVYLKLEDEDLDVILDIPDLSHFDMTSEVESKLFEWSEWAYEVVQHVDAAQNFALPYTSQMRTLMEHIPLRRFLMLYPEEDFIDARFSFKKEI</sequence>
<dbReference type="AlphaFoldDB" id="A0A8S1B4C3"/>
<dbReference type="OrthoDB" id="7297999at2759"/>
<evidence type="ECO:0000256" key="1">
    <source>
        <dbReference type="SAM" id="SignalP"/>
    </source>
</evidence>
<proteinExistence type="predicted"/>
<name>A0A8S1B4C3_ARCPL</name>
<evidence type="ECO:0000313" key="2">
    <source>
        <dbReference type="EMBL" id="CAB3254281.1"/>
    </source>
</evidence>
<dbReference type="EMBL" id="CADEBD010000422">
    <property type="protein sequence ID" value="CAB3254392.1"/>
    <property type="molecule type" value="Genomic_DNA"/>
</dbReference>